<keyword evidence="4" id="KW-1185">Reference proteome</keyword>
<dbReference type="PATRIC" id="fig|1189621.3.peg.3334"/>
<dbReference type="GO" id="GO:0004156">
    <property type="term" value="F:dihydropteroate synthase activity"/>
    <property type="evidence" value="ECO:0007669"/>
    <property type="project" value="TreeGrafter"/>
</dbReference>
<comment type="caution">
    <text evidence="3">The sequence shown here is derived from an EMBL/GenBank/DDBJ whole genome shotgun (WGS) entry which is preliminary data.</text>
</comment>
<dbReference type="PANTHER" id="PTHR20941:SF1">
    <property type="entry name" value="FOLIC ACID SYNTHESIS PROTEIN FOL1"/>
    <property type="match status" value="1"/>
</dbReference>
<dbReference type="PROSITE" id="PS50972">
    <property type="entry name" value="PTERIN_BINDING"/>
    <property type="match status" value="1"/>
</dbReference>
<evidence type="ECO:0000256" key="1">
    <source>
        <dbReference type="SAM" id="MobiDB-lite"/>
    </source>
</evidence>
<dbReference type="STRING" id="1189621.A3SI_16015"/>
<evidence type="ECO:0000313" key="4">
    <source>
        <dbReference type="Proteomes" id="UP000005551"/>
    </source>
</evidence>
<dbReference type="Gene3D" id="3.20.20.20">
    <property type="entry name" value="Dihydropteroate synthase-like"/>
    <property type="match status" value="1"/>
</dbReference>
<evidence type="ECO:0000313" key="3">
    <source>
        <dbReference type="EMBL" id="EIM74515.1"/>
    </source>
</evidence>
<dbReference type="Proteomes" id="UP000005551">
    <property type="component" value="Unassembled WGS sequence"/>
</dbReference>
<dbReference type="InterPro" id="IPR045031">
    <property type="entry name" value="DHP_synth-like"/>
</dbReference>
<reference evidence="3 4" key="1">
    <citation type="submission" date="2012-05" db="EMBL/GenBank/DDBJ databases">
        <title>Genome sequence of Nitritalea halalkaliphila LW7.</title>
        <authorList>
            <person name="Jangir P.K."/>
            <person name="Singh A."/>
            <person name="Shivaji S."/>
            <person name="Sharma R."/>
        </authorList>
    </citation>
    <scope>NUCLEOTIDE SEQUENCE [LARGE SCALE GENOMIC DNA]</scope>
    <source>
        <strain evidence="3 4">LW7</strain>
    </source>
</reference>
<dbReference type="PANTHER" id="PTHR20941">
    <property type="entry name" value="FOLATE SYNTHESIS PROTEINS"/>
    <property type="match status" value="1"/>
</dbReference>
<dbReference type="Pfam" id="PF00809">
    <property type="entry name" value="Pterin_bind"/>
    <property type="match status" value="1"/>
</dbReference>
<protein>
    <submittedName>
        <fullName evidence="3">Dihydropteroate synthase</fullName>
    </submittedName>
</protein>
<dbReference type="InterPro" id="IPR011005">
    <property type="entry name" value="Dihydropteroate_synth-like_sf"/>
</dbReference>
<dbReference type="InterPro" id="IPR000489">
    <property type="entry name" value="Pterin-binding_dom"/>
</dbReference>
<organism evidence="3 4">
    <name type="scientific">Nitritalea halalkaliphila LW7</name>
    <dbReference type="NCBI Taxonomy" id="1189621"/>
    <lineage>
        <taxon>Bacteria</taxon>
        <taxon>Pseudomonadati</taxon>
        <taxon>Bacteroidota</taxon>
        <taxon>Cytophagia</taxon>
        <taxon>Cytophagales</taxon>
        <taxon>Cyclobacteriaceae</taxon>
        <taxon>Nitritalea</taxon>
    </lineage>
</organism>
<evidence type="ECO:0000259" key="2">
    <source>
        <dbReference type="PROSITE" id="PS50972"/>
    </source>
</evidence>
<accession>I5BY63</accession>
<dbReference type="PROSITE" id="PS00793">
    <property type="entry name" value="DHPS_2"/>
    <property type="match status" value="1"/>
</dbReference>
<feature type="region of interest" description="Disordered" evidence="1">
    <location>
        <begin position="1"/>
        <end position="28"/>
    </location>
</feature>
<dbReference type="GO" id="GO:0046654">
    <property type="term" value="P:tetrahydrofolate biosynthetic process"/>
    <property type="evidence" value="ECO:0007669"/>
    <property type="project" value="TreeGrafter"/>
</dbReference>
<gene>
    <name evidence="3" type="ORF">A3SI_16015</name>
</gene>
<name>I5BY63_9BACT</name>
<feature type="domain" description="Pterin-binding" evidence="2">
    <location>
        <begin position="1"/>
        <end position="76"/>
    </location>
</feature>
<dbReference type="AlphaFoldDB" id="I5BY63"/>
<sequence>MLTEGADILDVGGYSTRPGADEVSEQEEIERTAPLIQAILRRHPQALVSIDTFRAGVARAHWRRERTSLMMCRGGI</sequence>
<dbReference type="SUPFAM" id="SSF51717">
    <property type="entry name" value="Dihydropteroate synthetase-like"/>
    <property type="match status" value="1"/>
</dbReference>
<proteinExistence type="predicted"/>
<dbReference type="EMBL" id="AJYA01000042">
    <property type="protein sequence ID" value="EIM74515.1"/>
    <property type="molecule type" value="Genomic_DNA"/>
</dbReference>